<evidence type="ECO:0000256" key="1">
    <source>
        <dbReference type="ARBA" id="ARBA00004370"/>
    </source>
</evidence>
<evidence type="ECO:0000313" key="7">
    <source>
        <dbReference type="EMBL" id="NXO53541.1"/>
    </source>
</evidence>
<dbReference type="PANTHER" id="PTHR47564">
    <property type="entry name" value="CYSTEINE-RICH AND TRANSMEMBRANE DOMAIN-CONTAINING PROTEIN 1"/>
    <property type="match status" value="1"/>
</dbReference>
<evidence type="ECO:0000256" key="4">
    <source>
        <dbReference type="ARBA" id="ARBA00023136"/>
    </source>
</evidence>
<evidence type="ECO:0000256" key="5">
    <source>
        <dbReference type="SAM" id="MobiDB-lite"/>
    </source>
</evidence>
<comment type="similarity">
    <text evidence="2">Belongs to the CYSTM1 family.</text>
</comment>
<evidence type="ECO:0000256" key="2">
    <source>
        <dbReference type="ARBA" id="ARBA00009444"/>
    </source>
</evidence>
<evidence type="ECO:0000313" key="8">
    <source>
        <dbReference type="Proteomes" id="UP000567570"/>
    </source>
</evidence>
<comment type="caution">
    <text evidence="7">The sequence shown here is derived from an EMBL/GenBank/DDBJ whole genome shotgun (WGS) entry which is preliminary data.</text>
</comment>
<name>A0A7L1SW27_ARAGA</name>
<comment type="subcellular location">
    <subcellularLocation>
        <location evidence="1">Membrane</location>
    </subcellularLocation>
</comment>
<sequence length="95" mass="10420">ENPPPYPGKGPTASYPPYAQQRGGPPGYPPGSTGPYQPGQPDYWQNAPLPPGPVYADEPKTIVYVIKEWQRDDSGESTCLIACWTTLCCCCLWDM</sequence>
<feature type="compositionally biased region" description="Low complexity" evidence="5">
    <location>
        <begin position="30"/>
        <end position="41"/>
    </location>
</feature>
<dbReference type="GO" id="GO:0016020">
    <property type="term" value="C:membrane"/>
    <property type="evidence" value="ECO:0007669"/>
    <property type="project" value="UniProtKB-SubCell"/>
</dbReference>
<dbReference type="EMBL" id="VXBL01004729">
    <property type="protein sequence ID" value="NXO53541.1"/>
    <property type="molecule type" value="Genomic_DNA"/>
</dbReference>
<accession>A0A7L1SW27</accession>
<dbReference type="GO" id="GO:0070062">
    <property type="term" value="C:extracellular exosome"/>
    <property type="evidence" value="ECO:0007669"/>
    <property type="project" value="TreeGrafter"/>
</dbReference>
<dbReference type="Pfam" id="PF12734">
    <property type="entry name" value="CYSTM"/>
    <property type="match status" value="1"/>
</dbReference>
<dbReference type="InterPro" id="IPR028144">
    <property type="entry name" value="CYSTM_dom"/>
</dbReference>
<dbReference type="PANTHER" id="PTHR47564:SF1">
    <property type="entry name" value="CYSTEINE-RICH AND TRANSMEMBRANE DOMAIN-CONTAINING PROTEIN 1"/>
    <property type="match status" value="1"/>
</dbReference>
<evidence type="ECO:0000256" key="3">
    <source>
        <dbReference type="ARBA" id="ARBA00013590"/>
    </source>
</evidence>
<proteinExistence type="inferred from homology"/>
<protein>
    <recommendedName>
        <fullName evidence="3">Cysteine-rich and transmembrane domain-containing protein 1</fullName>
    </recommendedName>
</protein>
<keyword evidence="4" id="KW-0472">Membrane</keyword>
<dbReference type="AlphaFoldDB" id="A0A7L1SW27"/>
<dbReference type="Proteomes" id="UP000567570">
    <property type="component" value="Unassembled WGS sequence"/>
</dbReference>
<reference evidence="7 8" key="1">
    <citation type="submission" date="2019-09" db="EMBL/GenBank/DDBJ databases">
        <title>Bird 10,000 Genomes (B10K) Project - Family phase.</title>
        <authorList>
            <person name="Zhang G."/>
        </authorList>
    </citation>
    <scope>NUCLEOTIDE SEQUENCE [LARGE SCALE GENOMIC DNA]</scope>
    <source>
        <strain evidence="7">B10K-DU-002-11</strain>
        <tissue evidence="7">Muscle</tissue>
    </source>
</reference>
<organism evidence="7 8">
    <name type="scientific">Aramus guarauna</name>
    <name type="common">Limpkin</name>
    <name type="synonym">Scolopax guarauna</name>
    <dbReference type="NCBI Taxonomy" id="54356"/>
    <lineage>
        <taxon>Eukaryota</taxon>
        <taxon>Metazoa</taxon>
        <taxon>Chordata</taxon>
        <taxon>Craniata</taxon>
        <taxon>Vertebrata</taxon>
        <taxon>Euteleostomi</taxon>
        <taxon>Archelosauria</taxon>
        <taxon>Archosauria</taxon>
        <taxon>Dinosauria</taxon>
        <taxon>Saurischia</taxon>
        <taxon>Theropoda</taxon>
        <taxon>Coelurosauria</taxon>
        <taxon>Aves</taxon>
        <taxon>Neognathae</taxon>
        <taxon>Neoaves</taxon>
        <taxon>Gruiformes</taxon>
        <taxon>Aramidae</taxon>
        <taxon>Aramus</taxon>
    </lineage>
</organism>
<gene>
    <name evidence="7" type="primary">Cystm1_0</name>
    <name evidence="7" type="ORF">ARAGUA_R16060</name>
</gene>
<feature type="non-terminal residue" evidence="7">
    <location>
        <position position="95"/>
    </location>
</feature>
<feature type="region of interest" description="Disordered" evidence="5">
    <location>
        <begin position="1"/>
        <end position="52"/>
    </location>
</feature>
<dbReference type="InterPro" id="IPR043240">
    <property type="entry name" value="CYSTM1-like"/>
</dbReference>
<evidence type="ECO:0000259" key="6">
    <source>
        <dbReference type="Pfam" id="PF12734"/>
    </source>
</evidence>
<keyword evidence="8" id="KW-1185">Reference proteome</keyword>
<feature type="domain" description="Cysteine-rich transmembrane" evidence="6">
    <location>
        <begin position="63"/>
        <end position="95"/>
    </location>
</feature>
<feature type="non-terminal residue" evidence="7">
    <location>
        <position position="1"/>
    </location>
</feature>